<accession>A0A385YZ22</accession>
<keyword evidence="4 10" id="KW-0812">Transmembrane</keyword>
<comment type="subcellular location">
    <subcellularLocation>
        <location evidence="1">Cell membrane</location>
        <topology evidence="1">Multi-pass membrane protein</topology>
    </subcellularLocation>
</comment>
<keyword evidence="6 10" id="KW-1133">Transmembrane helix</keyword>
<dbReference type="Pfam" id="PF00571">
    <property type="entry name" value="CBS"/>
    <property type="match status" value="2"/>
</dbReference>
<keyword evidence="7 9" id="KW-0129">CBS domain</keyword>
<evidence type="ECO:0000259" key="12">
    <source>
        <dbReference type="PROSITE" id="PS51371"/>
    </source>
</evidence>
<feature type="transmembrane region" description="Helical" evidence="11">
    <location>
        <begin position="129"/>
        <end position="151"/>
    </location>
</feature>
<keyword evidence="8 10" id="KW-0472">Membrane</keyword>
<feature type="domain" description="CBS" evidence="12">
    <location>
        <begin position="215"/>
        <end position="275"/>
    </location>
</feature>
<dbReference type="InterPro" id="IPR002550">
    <property type="entry name" value="CNNM"/>
</dbReference>
<dbReference type="OrthoDB" id="9798188at2"/>
<dbReference type="Gene3D" id="3.10.580.10">
    <property type="entry name" value="CBS-domain"/>
    <property type="match status" value="1"/>
</dbReference>
<dbReference type="InterPro" id="IPR051676">
    <property type="entry name" value="UPF0053_domain"/>
</dbReference>
<dbReference type="InterPro" id="IPR016169">
    <property type="entry name" value="FAD-bd_PCMH_sub2"/>
</dbReference>
<dbReference type="InterPro" id="IPR046342">
    <property type="entry name" value="CBS_dom_sf"/>
</dbReference>
<dbReference type="PROSITE" id="PS51371">
    <property type="entry name" value="CBS"/>
    <property type="match status" value="2"/>
</dbReference>
<dbReference type="Proteomes" id="UP000265725">
    <property type="component" value="Chromosome"/>
</dbReference>
<dbReference type="InterPro" id="IPR044751">
    <property type="entry name" value="Ion_transp-like_CBS"/>
</dbReference>
<evidence type="ECO:0000256" key="11">
    <source>
        <dbReference type="SAM" id="Phobius"/>
    </source>
</evidence>
<evidence type="ECO:0000256" key="8">
    <source>
        <dbReference type="ARBA" id="ARBA00023136"/>
    </source>
</evidence>
<feature type="transmembrane region" description="Helical" evidence="11">
    <location>
        <begin position="96"/>
        <end position="117"/>
    </location>
</feature>
<reference evidence="15" key="1">
    <citation type="submission" date="2018-09" db="EMBL/GenBank/DDBJ databases">
        <authorList>
            <person name="Zhu H."/>
        </authorList>
    </citation>
    <scope>NUCLEOTIDE SEQUENCE [LARGE SCALE GENOMIC DNA]</scope>
    <source>
        <strain evidence="15">K2R23-3</strain>
    </source>
</reference>
<dbReference type="SUPFAM" id="SSF56176">
    <property type="entry name" value="FAD-binding/transporter-associated domain-like"/>
    <property type="match status" value="1"/>
</dbReference>
<gene>
    <name evidence="14" type="ORF">D3873_10050</name>
</gene>
<dbReference type="Pfam" id="PF01595">
    <property type="entry name" value="CNNM"/>
    <property type="match status" value="1"/>
</dbReference>
<dbReference type="PROSITE" id="PS51846">
    <property type="entry name" value="CNNM"/>
    <property type="match status" value="1"/>
</dbReference>
<dbReference type="InterPro" id="IPR005170">
    <property type="entry name" value="Transptr-assoc_dom"/>
</dbReference>
<evidence type="ECO:0000256" key="10">
    <source>
        <dbReference type="PROSITE-ProRule" id="PRU01193"/>
    </source>
</evidence>
<feature type="domain" description="CNNM transmembrane" evidence="13">
    <location>
        <begin position="1"/>
        <end position="196"/>
    </location>
</feature>
<dbReference type="SMART" id="SM01091">
    <property type="entry name" value="CorC_HlyC"/>
    <property type="match status" value="1"/>
</dbReference>
<dbReference type="AlphaFoldDB" id="A0A385YZ22"/>
<sequence>MTAFAVLIAMTAFFVASEFAIVKVRTTRIDQLIAEGNKRAIKAKKVISNLDEYLSACQLGITITALGLGWLGEPLFEDLLHPLFEQFSIGENVSTIISFIIAFSIVTFVHVVVGELAPKSMAIQKSEEITLMFSSPLIAFYRLMYPVIIFLNGSAQGLTRLFGLKPVSESEMAHTEEELRMILSDSFKGGEINQSEYKYVNKIFEFDDRVAKEIMAPRTEMSTIDKDTTLNEVFEQIGVEQYTRYPVTDGDKDHVIGLINMKNLLTAYIKDSNAGSKPVMDFMQPIIRVIETIPISELLLKIQRERIHMAVLMDEYGGTSGLVTIEDIIEEIVGDIRDEFDIDEVPDVQKLGDYHYIFDAKMLIENVNDILGTTIDEEDIDTIGGWFMTKKFEAITGEKIVEQDYEFTVKDMEGHHILYLEVQKIPSETILEEMQESLEE</sequence>
<keyword evidence="5" id="KW-0677">Repeat</keyword>
<feature type="domain" description="CBS" evidence="12">
    <location>
        <begin position="280"/>
        <end position="339"/>
    </location>
</feature>
<keyword evidence="3" id="KW-1003">Cell membrane</keyword>
<evidence type="ECO:0000256" key="6">
    <source>
        <dbReference type="ARBA" id="ARBA00022989"/>
    </source>
</evidence>
<dbReference type="KEGG" id="paek:D3873_10050"/>
<dbReference type="SUPFAM" id="SSF54631">
    <property type="entry name" value="CBS-domain pair"/>
    <property type="match status" value="1"/>
</dbReference>
<proteinExistence type="inferred from homology"/>
<evidence type="ECO:0000256" key="7">
    <source>
        <dbReference type="ARBA" id="ARBA00023122"/>
    </source>
</evidence>
<evidence type="ECO:0000256" key="1">
    <source>
        <dbReference type="ARBA" id="ARBA00004651"/>
    </source>
</evidence>
<evidence type="ECO:0000313" key="15">
    <source>
        <dbReference type="Proteomes" id="UP000265725"/>
    </source>
</evidence>
<keyword evidence="15" id="KW-1185">Reference proteome</keyword>
<dbReference type="SMART" id="SM00116">
    <property type="entry name" value="CBS"/>
    <property type="match status" value="2"/>
</dbReference>
<evidence type="ECO:0000313" key="14">
    <source>
        <dbReference type="EMBL" id="AYC30823.1"/>
    </source>
</evidence>
<evidence type="ECO:0000256" key="9">
    <source>
        <dbReference type="PROSITE-ProRule" id="PRU00703"/>
    </source>
</evidence>
<name>A0A385YZ22_9BACL</name>
<dbReference type="EMBL" id="CP032418">
    <property type="protein sequence ID" value="AYC30823.1"/>
    <property type="molecule type" value="Genomic_DNA"/>
</dbReference>
<comment type="similarity">
    <text evidence="2">Belongs to the UPF0053 family.</text>
</comment>
<evidence type="ECO:0000256" key="4">
    <source>
        <dbReference type="ARBA" id="ARBA00022692"/>
    </source>
</evidence>
<organism evidence="14 15">
    <name type="scientific">Paenisporosarcina cavernae</name>
    <dbReference type="NCBI Taxonomy" id="2320858"/>
    <lineage>
        <taxon>Bacteria</taxon>
        <taxon>Bacillati</taxon>
        <taxon>Bacillota</taxon>
        <taxon>Bacilli</taxon>
        <taxon>Bacillales</taxon>
        <taxon>Caryophanaceae</taxon>
        <taxon>Paenisporosarcina</taxon>
    </lineage>
</organism>
<dbReference type="PANTHER" id="PTHR43099">
    <property type="entry name" value="UPF0053 PROTEIN YRKA"/>
    <property type="match status" value="1"/>
</dbReference>
<dbReference type="GO" id="GO:0005886">
    <property type="term" value="C:plasma membrane"/>
    <property type="evidence" value="ECO:0007669"/>
    <property type="project" value="UniProtKB-SubCell"/>
</dbReference>
<dbReference type="Pfam" id="PF03471">
    <property type="entry name" value="CorC_HlyC"/>
    <property type="match status" value="1"/>
</dbReference>
<protein>
    <submittedName>
        <fullName evidence="14">HlyC/CorC family transporter</fullName>
    </submittedName>
</protein>
<evidence type="ECO:0000256" key="5">
    <source>
        <dbReference type="ARBA" id="ARBA00022737"/>
    </source>
</evidence>
<dbReference type="Gene3D" id="3.30.465.10">
    <property type="match status" value="1"/>
</dbReference>
<evidence type="ECO:0000256" key="3">
    <source>
        <dbReference type="ARBA" id="ARBA00022475"/>
    </source>
</evidence>
<dbReference type="GO" id="GO:0050660">
    <property type="term" value="F:flavin adenine dinucleotide binding"/>
    <property type="evidence" value="ECO:0007669"/>
    <property type="project" value="InterPro"/>
</dbReference>
<dbReference type="FunFam" id="3.10.580.10:FF:000002">
    <property type="entry name" value="Magnesium/cobalt efflux protein CorC"/>
    <property type="match status" value="1"/>
</dbReference>
<evidence type="ECO:0000256" key="2">
    <source>
        <dbReference type="ARBA" id="ARBA00006337"/>
    </source>
</evidence>
<dbReference type="CDD" id="cd04590">
    <property type="entry name" value="CBS_pair_CorC_HlyC_assoc"/>
    <property type="match status" value="1"/>
</dbReference>
<dbReference type="InterPro" id="IPR036318">
    <property type="entry name" value="FAD-bd_PCMH-like_sf"/>
</dbReference>
<evidence type="ECO:0000259" key="13">
    <source>
        <dbReference type="PROSITE" id="PS51846"/>
    </source>
</evidence>
<dbReference type="InterPro" id="IPR000644">
    <property type="entry name" value="CBS_dom"/>
</dbReference>
<dbReference type="PANTHER" id="PTHR43099:SF2">
    <property type="entry name" value="UPF0053 PROTEIN YRKA"/>
    <property type="match status" value="1"/>
</dbReference>